<comment type="caution">
    <text evidence="2">The sequence shown here is derived from an EMBL/GenBank/DDBJ whole genome shotgun (WGS) entry which is preliminary data.</text>
</comment>
<protein>
    <submittedName>
        <fullName evidence="2">SDR family NAD(P)-dependent oxidoreductase</fullName>
    </submittedName>
</protein>
<keyword evidence="1" id="KW-0560">Oxidoreductase</keyword>
<dbReference type="RefSeq" id="WP_134640201.1">
    <property type="nucleotide sequence ID" value="NZ_SOHM01000012.1"/>
</dbReference>
<dbReference type="PANTHER" id="PTHR43157">
    <property type="entry name" value="PHOSPHATIDYLINOSITOL-GLYCAN BIOSYNTHESIS CLASS F PROTEIN-RELATED"/>
    <property type="match status" value="1"/>
</dbReference>
<dbReference type="PANTHER" id="PTHR43157:SF31">
    <property type="entry name" value="PHOSPHATIDYLINOSITOL-GLYCAN BIOSYNTHESIS CLASS F PROTEIN"/>
    <property type="match status" value="1"/>
</dbReference>
<dbReference type="EMBL" id="SOHM01000012">
    <property type="protein sequence ID" value="TFD92089.1"/>
    <property type="molecule type" value="Genomic_DNA"/>
</dbReference>
<keyword evidence="3" id="KW-1185">Reference proteome</keyword>
<proteinExistence type="predicted"/>
<dbReference type="Gene3D" id="3.40.50.720">
    <property type="entry name" value="NAD(P)-binding Rossmann-like Domain"/>
    <property type="match status" value="1"/>
</dbReference>
<organism evidence="2 3">
    <name type="scientific">Cryobacterium lactosi</name>
    <dbReference type="NCBI Taxonomy" id="1259202"/>
    <lineage>
        <taxon>Bacteria</taxon>
        <taxon>Bacillati</taxon>
        <taxon>Actinomycetota</taxon>
        <taxon>Actinomycetes</taxon>
        <taxon>Micrococcales</taxon>
        <taxon>Microbacteriaceae</taxon>
        <taxon>Cryobacterium</taxon>
    </lineage>
</organism>
<dbReference type="Pfam" id="PF00106">
    <property type="entry name" value="adh_short"/>
    <property type="match status" value="1"/>
</dbReference>
<dbReference type="InterPro" id="IPR002347">
    <property type="entry name" value="SDR_fam"/>
</dbReference>
<dbReference type="InterPro" id="IPR036291">
    <property type="entry name" value="NAD(P)-bd_dom_sf"/>
</dbReference>
<evidence type="ECO:0000313" key="3">
    <source>
        <dbReference type="Proteomes" id="UP000298468"/>
    </source>
</evidence>
<dbReference type="SUPFAM" id="SSF51735">
    <property type="entry name" value="NAD(P)-binding Rossmann-fold domains"/>
    <property type="match status" value="1"/>
</dbReference>
<dbReference type="Proteomes" id="UP000298468">
    <property type="component" value="Unassembled WGS sequence"/>
</dbReference>
<accession>A0A4R9BWJ9</accession>
<name>A0A4R9BWJ9_9MICO</name>
<dbReference type="PRINTS" id="PR00081">
    <property type="entry name" value="GDHRDH"/>
</dbReference>
<dbReference type="AlphaFoldDB" id="A0A4R9BWJ9"/>
<dbReference type="OrthoDB" id="3237043at2"/>
<dbReference type="GO" id="GO:0016491">
    <property type="term" value="F:oxidoreductase activity"/>
    <property type="evidence" value="ECO:0007669"/>
    <property type="project" value="UniProtKB-KW"/>
</dbReference>
<sequence>MRSKKRIVITGASDGIGAAAARRFRENGHDVVVVGRSPNKTRAVAEAIDAPYFLADYSRLDDVRSLAASLAEAYGRIDVLANNAGGVFGAKTTTIDGFETTLQVNYLAPYLLTNLLLDTLIRSEATVIQTSSVAARLFGNVDLSDLNNDRRYTPHKAYGDAKLLNILFTRELHNRFQRVGVSAAAFHPGFIRTGFAAESSSIIMRLVYRNPLVKGFLGTSERGADQLAWLAEALPHDEWVPGNYFEAHAVARRINPQGADDDMARSLWTASAEMLGLGTGVRHLG</sequence>
<gene>
    <name evidence="2" type="ORF">E3T61_07195</name>
</gene>
<evidence type="ECO:0000313" key="2">
    <source>
        <dbReference type="EMBL" id="TFD92089.1"/>
    </source>
</evidence>
<evidence type="ECO:0000256" key="1">
    <source>
        <dbReference type="ARBA" id="ARBA00023002"/>
    </source>
</evidence>
<reference evidence="2 3" key="1">
    <citation type="submission" date="2019-03" db="EMBL/GenBank/DDBJ databases">
        <title>Genomics of glacier-inhabiting Cryobacterium strains.</title>
        <authorList>
            <person name="Liu Q."/>
            <person name="Xin Y.-H."/>
        </authorList>
    </citation>
    <scope>NUCLEOTIDE SEQUENCE [LARGE SCALE GENOMIC DNA]</scope>
    <source>
        <strain evidence="2 3">Sr59</strain>
    </source>
</reference>